<evidence type="ECO:0000256" key="2">
    <source>
        <dbReference type="SAM" id="Phobius"/>
    </source>
</evidence>
<protein>
    <submittedName>
        <fullName evidence="3">Uncharacterized protein</fullName>
    </submittedName>
</protein>
<dbReference type="EMBL" id="REGN01000748">
    <property type="protein sequence ID" value="RNA39461.1"/>
    <property type="molecule type" value="Genomic_DNA"/>
</dbReference>
<organism evidence="3 4">
    <name type="scientific">Brachionus plicatilis</name>
    <name type="common">Marine rotifer</name>
    <name type="synonym">Brachionus muelleri</name>
    <dbReference type="NCBI Taxonomy" id="10195"/>
    <lineage>
        <taxon>Eukaryota</taxon>
        <taxon>Metazoa</taxon>
        <taxon>Spiralia</taxon>
        <taxon>Gnathifera</taxon>
        <taxon>Rotifera</taxon>
        <taxon>Eurotatoria</taxon>
        <taxon>Monogononta</taxon>
        <taxon>Pseudotrocha</taxon>
        <taxon>Ploima</taxon>
        <taxon>Brachionidae</taxon>
        <taxon>Brachionus</taxon>
    </lineage>
</organism>
<reference evidence="3 4" key="1">
    <citation type="journal article" date="2018" name="Sci. Rep.">
        <title>Genomic signatures of local adaptation to the degree of environmental predictability in rotifers.</title>
        <authorList>
            <person name="Franch-Gras L."/>
            <person name="Hahn C."/>
            <person name="Garcia-Roger E.M."/>
            <person name="Carmona M.J."/>
            <person name="Serra M."/>
            <person name="Gomez A."/>
        </authorList>
    </citation>
    <scope>NUCLEOTIDE SEQUENCE [LARGE SCALE GENOMIC DNA]</scope>
    <source>
        <strain evidence="3">HYR1</strain>
    </source>
</reference>
<name>A0A3M7SUE6_BRAPC</name>
<comment type="caution">
    <text evidence="3">The sequence shown here is derived from an EMBL/GenBank/DDBJ whole genome shotgun (WGS) entry which is preliminary data.</text>
</comment>
<evidence type="ECO:0000313" key="4">
    <source>
        <dbReference type="Proteomes" id="UP000276133"/>
    </source>
</evidence>
<keyword evidence="2" id="KW-0472">Membrane</keyword>
<feature type="transmembrane region" description="Helical" evidence="2">
    <location>
        <begin position="84"/>
        <end position="108"/>
    </location>
</feature>
<feature type="region of interest" description="Disordered" evidence="1">
    <location>
        <begin position="134"/>
        <end position="162"/>
    </location>
</feature>
<dbReference type="Proteomes" id="UP000276133">
    <property type="component" value="Unassembled WGS sequence"/>
</dbReference>
<keyword evidence="2" id="KW-0812">Transmembrane</keyword>
<gene>
    <name evidence="3" type="ORF">BpHYR1_042326</name>
</gene>
<keyword evidence="2" id="KW-1133">Transmembrane helix</keyword>
<sequence length="188" mass="21706">MLIELESVPSVPKFSCAQNVISNCKIENYNRSISICNCVNRKVCPCYLANFEFLTKRRIEFQNSSFDKFGIDKSNESGSVPLHLIFSCLIIFILILIVVFGMVCTCFCSPKRRCCFKRACSEIANLDQQAVNSNSSYETSYPENEPPPMYTQEMLKDSQKSERLPDYKSLFEVKFQQQQQEQHQAFQI</sequence>
<dbReference type="AlphaFoldDB" id="A0A3M7SUE6"/>
<accession>A0A3M7SUE6</accession>
<evidence type="ECO:0000313" key="3">
    <source>
        <dbReference type="EMBL" id="RNA39461.1"/>
    </source>
</evidence>
<keyword evidence="4" id="KW-1185">Reference proteome</keyword>
<dbReference type="OrthoDB" id="10614451at2759"/>
<evidence type="ECO:0000256" key="1">
    <source>
        <dbReference type="SAM" id="MobiDB-lite"/>
    </source>
</evidence>
<proteinExistence type="predicted"/>